<name>A0A1V0S9S1_9VIRU</name>
<evidence type="ECO:0000313" key="1">
    <source>
        <dbReference type="EMBL" id="ARF08452.1"/>
    </source>
</evidence>
<reference evidence="1" key="1">
    <citation type="journal article" date="2017" name="Science">
        <title>Giant viruses with an expanded complement of translation system components.</title>
        <authorList>
            <person name="Schulz F."/>
            <person name="Yutin N."/>
            <person name="Ivanova N.N."/>
            <person name="Ortega D.R."/>
            <person name="Lee T.K."/>
            <person name="Vierheilig J."/>
            <person name="Daims H."/>
            <person name="Horn M."/>
            <person name="Wagner M."/>
            <person name="Jensen G.J."/>
            <person name="Kyrpides N.C."/>
            <person name="Koonin E.V."/>
            <person name="Woyke T."/>
        </authorList>
    </citation>
    <scope>NUCLEOTIDE SEQUENCE</scope>
    <source>
        <strain evidence="1">CTV1</strain>
    </source>
</reference>
<sequence length="356" mass="41715">MKKKNWNECELVAELGEKKLIEDLINDNLSDNYDDSILSEQKTLILEPLWNCDQAGFEILHIMDSEFVDIIDDIFFCFENGDLENWLDIFNCSIDFIVGATRIHTMHTDNRITMEYNLLLNKLMDKNIVKNENEILIPISFIILLKNAFKKYTNFSGYGNFLFHYHHVRCFIISKVLRNIKLKVIYRTFLKEIRSSFIKRNSYISDLPIFGFSIQTDCLFENNFIKKIKGRHITKLIIIKIISDEQEIMNVHKINLYLNSNDPISYSMYDNEIIEVNNFGKKYFIIALSPSFKNSKSLSTNLQTGNLDKYGIDLSRIDNISLEIQDIGDNVEAHVCMIHGYVARCWEGMIRLAHNW</sequence>
<dbReference type="EMBL" id="KY684083">
    <property type="protein sequence ID" value="ARF08452.1"/>
    <property type="molecule type" value="Genomic_DNA"/>
</dbReference>
<gene>
    <name evidence="1" type="ORF">Catovirus_1_502</name>
</gene>
<accession>A0A1V0S9S1</accession>
<proteinExistence type="predicted"/>
<protein>
    <submittedName>
        <fullName evidence="1">Uncharacterized protein</fullName>
    </submittedName>
</protein>
<organism evidence="1">
    <name type="scientific">Catovirus CTV1</name>
    <dbReference type="NCBI Taxonomy" id="1977631"/>
    <lineage>
        <taxon>Viruses</taxon>
        <taxon>Varidnaviria</taxon>
        <taxon>Bamfordvirae</taxon>
        <taxon>Nucleocytoviricota</taxon>
        <taxon>Megaviricetes</taxon>
        <taxon>Imitervirales</taxon>
        <taxon>Mimiviridae</taxon>
        <taxon>Klosneuvirinae</taxon>
        <taxon>Catovirus</taxon>
    </lineage>
</organism>